<dbReference type="Proteomes" id="UP000317366">
    <property type="component" value="Unassembled WGS sequence"/>
</dbReference>
<keyword evidence="1" id="KW-0812">Transmembrane</keyword>
<feature type="domain" description="DUF7847" evidence="2">
    <location>
        <begin position="129"/>
        <end position="283"/>
    </location>
</feature>
<feature type="transmembrane region" description="Helical" evidence="1">
    <location>
        <begin position="38"/>
        <end position="58"/>
    </location>
</feature>
<dbReference type="Pfam" id="PF25231">
    <property type="entry name" value="DUF7847"/>
    <property type="match status" value="1"/>
</dbReference>
<evidence type="ECO:0000313" key="3">
    <source>
        <dbReference type="EMBL" id="TMQ66937.1"/>
    </source>
</evidence>
<organism evidence="3 4">
    <name type="scientific">Eiseniibacteriota bacterium</name>
    <dbReference type="NCBI Taxonomy" id="2212470"/>
    <lineage>
        <taxon>Bacteria</taxon>
        <taxon>Candidatus Eiseniibacteriota</taxon>
    </lineage>
</organism>
<gene>
    <name evidence="3" type="ORF">E6K77_00670</name>
</gene>
<reference evidence="3 4" key="1">
    <citation type="journal article" date="2019" name="Nat. Microbiol.">
        <title>Mediterranean grassland soil C-N compound turnover is dependent on rainfall and depth, and is mediated by genomically divergent microorganisms.</title>
        <authorList>
            <person name="Diamond S."/>
            <person name="Andeer P.F."/>
            <person name="Li Z."/>
            <person name="Crits-Christoph A."/>
            <person name="Burstein D."/>
            <person name="Anantharaman K."/>
            <person name="Lane K.R."/>
            <person name="Thomas B.C."/>
            <person name="Pan C."/>
            <person name="Northen T.R."/>
            <person name="Banfield J.F."/>
        </authorList>
    </citation>
    <scope>NUCLEOTIDE SEQUENCE [LARGE SCALE GENOMIC DNA]</scope>
    <source>
        <strain evidence="3">WS_7</strain>
    </source>
</reference>
<proteinExistence type="predicted"/>
<keyword evidence="1" id="KW-1133">Transmembrane helix</keyword>
<evidence type="ECO:0000256" key="1">
    <source>
        <dbReference type="SAM" id="Phobius"/>
    </source>
</evidence>
<feature type="transmembrane region" description="Helical" evidence="1">
    <location>
        <begin position="258"/>
        <end position="283"/>
    </location>
</feature>
<feature type="transmembrane region" description="Helical" evidence="1">
    <location>
        <begin position="70"/>
        <end position="94"/>
    </location>
</feature>
<dbReference type="AlphaFoldDB" id="A0A538TTI1"/>
<protein>
    <recommendedName>
        <fullName evidence="2">DUF7847 domain-containing protein</fullName>
    </recommendedName>
</protein>
<sequence length="311" mass="33430">MNVEVAAISSKRAGTPLPQVADYFRAIVDLGRRSFRPALPALLLLYFYRLAIGVYMALSDYTYTEGRDAIGALLPQVVIIGTFVPLLLLIYTPFLPLQDGLLRGRGVSFAAAIRQVFEVSWNFMLSGIAQMLILFTPFVALCLVAGIMVSVSGADPEAARVVAMMFVLLAGVLWTLIGSLFLMFATPAVVLDGEGPVRSISTSIRLVREHLAGLVGRLVAFAFVATIAYLFAMMPAAILTAAEQSSDVASVPFRVAGVIWSSAVDTLAFPFWVAALMVLYRALFPPAAEAQSRAALAIEAEFRPASTAPFE</sequence>
<comment type="caution">
    <text evidence="3">The sequence shown here is derived from an EMBL/GenBank/DDBJ whole genome shotgun (WGS) entry which is preliminary data.</text>
</comment>
<accession>A0A538TTI1</accession>
<keyword evidence="1" id="KW-0472">Membrane</keyword>
<feature type="transmembrane region" description="Helical" evidence="1">
    <location>
        <begin position="132"/>
        <end position="151"/>
    </location>
</feature>
<feature type="transmembrane region" description="Helical" evidence="1">
    <location>
        <begin position="163"/>
        <end position="190"/>
    </location>
</feature>
<evidence type="ECO:0000313" key="4">
    <source>
        <dbReference type="Proteomes" id="UP000317366"/>
    </source>
</evidence>
<name>A0A538TTI1_UNCEI</name>
<dbReference type="InterPro" id="IPR057169">
    <property type="entry name" value="DUF7847"/>
</dbReference>
<dbReference type="EMBL" id="VBOX01000004">
    <property type="protein sequence ID" value="TMQ66937.1"/>
    <property type="molecule type" value="Genomic_DNA"/>
</dbReference>
<feature type="transmembrane region" description="Helical" evidence="1">
    <location>
        <begin position="211"/>
        <end position="238"/>
    </location>
</feature>
<evidence type="ECO:0000259" key="2">
    <source>
        <dbReference type="Pfam" id="PF25231"/>
    </source>
</evidence>